<dbReference type="HOGENOM" id="CLU_060104_0_0_4"/>
<dbReference type="Proteomes" id="UP000001693">
    <property type="component" value="Chromosome"/>
</dbReference>
<evidence type="ECO:0000259" key="1">
    <source>
        <dbReference type="Pfam" id="PF06812"/>
    </source>
</evidence>
<dbReference type="KEGG" id="lch:Lcho_4092"/>
<reference evidence="2 3" key="1">
    <citation type="submission" date="2008-03" db="EMBL/GenBank/DDBJ databases">
        <title>Complete sequence of Leptothrix cholodnii SP-6.</title>
        <authorList>
            <consortium name="US DOE Joint Genome Institute"/>
            <person name="Copeland A."/>
            <person name="Lucas S."/>
            <person name="Lapidus A."/>
            <person name="Glavina del Rio T."/>
            <person name="Dalin E."/>
            <person name="Tice H."/>
            <person name="Bruce D."/>
            <person name="Goodwin L."/>
            <person name="Pitluck S."/>
            <person name="Chertkov O."/>
            <person name="Brettin T."/>
            <person name="Detter J.C."/>
            <person name="Han C."/>
            <person name="Kuske C.R."/>
            <person name="Schmutz J."/>
            <person name="Larimer F."/>
            <person name="Land M."/>
            <person name="Hauser L."/>
            <person name="Kyrpides N."/>
            <person name="Lykidis A."/>
            <person name="Emerson D."/>
            <person name="Richardson P."/>
        </authorList>
    </citation>
    <scope>NUCLEOTIDE SEQUENCE [LARGE SCALE GENOMIC DNA]</scope>
    <source>
        <strain evidence="3">ATCC 51168 / LMG 8142 / SP-6</strain>
    </source>
</reference>
<dbReference type="RefSeq" id="WP_012349087.1">
    <property type="nucleotide sequence ID" value="NC_010524.1"/>
</dbReference>
<dbReference type="AlphaFoldDB" id="B1XXM5"/>
<dbReference type="NCBIfam" id="TIGR03363">
    <property type="entry name" value="VI_chp_8"/>
    <property type="match status" value="1"/>
</dbReference>
<protein>
    <submittedName>
        <fullName evidence="2">Type VI secretion-associated protein, ImpA family</fullName>
    </submittedName>
</protein>
<feature type="domain" description="ImpA N-terminal" evidence="1">
    <location>
        <begin position="10"/>
        <end position="133"/>
    </location>
</feature>
<proteinExistence type="predicted"/>
<gene>
    <name evidence="2" type="ordered locus">Lcho_4092</name>
</gene>
<dbReference type="STRING" id="395495.Lcho_4092"/>
<dbReference type="eggNOG" id="COG3515">
    <property type="taxonomic scope" value="Bacteria"/>
</dbReference>
<evidence type="ECO:0000313" key="2">
    <source>
        <dbReference type="EMBL" id="ACB36344.1"/>
    </source>
</evidence>
<dbReference type="PANTHER" id="PTHR37951:SF1">
    <property type="entry name" value="TYPE VI SECRETION SYSTEM COMPONENT TSSA1"/>
    <property type="match status" value="1"/>
</dbReference>
<organism evidence="2 3">
    <name type="scientific">Leptothrix cholodnii (strain ATCC 51168 / LMG 8142 / SP-6)</name>
    <name type="common">Leptothrix discophora (strain SP-6)</name>
    <dbReference type="NCBI Taxonomy" id="395495"/>
    <lineage>
        <taxon>Bacteria</taxon>
        <taxon>Pseudomonadati</taxon>
        <taxon>Pseudomonadota</taxon>
        <taxon>Betaproteobacteria</taxon>
        <taxon>Burkholderiales</taxon>
        <taxon>Sphaerotilaceae</taxon>
        <taxon>Leptothrix</taxon>
    </lineage>
</organism>
<dbReference type="PANTHER" id="PTHR37951">
    <property type="entry name" value="CYTOPLASMIC PROTEIN-RELATED"/>
    <property type="match status" value="1"/>
</dbReference>
<evidence type="ECO:0000313" key="3">
    <source>
        <dbReference type="Proteomes" id="UP000001693"/>
    </source>
</evidence>
<dbReference type="OrthoDB" id="9771118at2"/>
<sequence length="345" mass="36427">MSDVDIEALLTPLDAAAPCGADLEYDESFRAMEEALRGKPEQQYGDTVIAAEGSDWRRVMSLALALGARSRDLRVAVNLLRARLHLEGLQACGSGLALIHGLLDRHWPHLHPMLDADDGNDPTMRLNALAPLVDPGAVLADLRTATLGGPRSGISGRSFELVAGKALPREGENVLGADAFVQALRELEARQPGCVEALRHVAATTDAIDALLVAQVGTEGPDLKPLQQYTQMLSRWAGKALASQPAAAGDVAVDAAVDADPDAAPAAAGAAAAAAPGGAIRNREDAIRQLQRVCEWIELNEPSNPVPLLLRRAQRLMRKSFIDIIRDLVPDGVGAVEHLAGPADP</sequence>
<dbReference type="InterPro" id="IPR017740">
    <property type="entry name" value="TssA-like"/>
</dbReference>
<dbReference type="InterPro" id="IPR010657">
    <property type="entry name" value="ImpA_N"/>
</dbReference>
<accession>B1XXM5</accession>
<name>B1XXM5_LEPCP</name>
<dbReference type="Pfam" id="PF06812">
    <property type="entry name" value="ImpA_N"/>
    <property type="match status" value="1"/>
</dbReference>
<dbReference type="EMBL" id="CP001013">
    <property type="protein sequence ID" value="ACB36344.1"/>
    <property type="molecule type" value="Genomic_DNA"/>
</dbReference>
<keyword evidence="3" id="KW-1185">Reference proteome</keyword>